<dbReference type="InterPro" id="IPR011705">
    <property type="entry name" value="BACK"/>
</dbReference>
<evidence type="ECO:0000313" key="3">
    <source>
        <dbReference type="EMBL" id="GFR58467.1"/>
    </source>
</evidence>
<keyword evidence="4" id="KW-1185">Reference proteome</keyword>
<dbReference type="Gene3D" id="1.25.40.420">
    <property type="match status" value="1"/>
</dbReference>
<dbReference type="InterPro" id="IPR042345">
    <property type="entry name" value="Btbd7"/>
</dbReference>
<dbReference type="SMART" id="SM00875">
    <property type="entry name" value="BACK"/>
    <property type="match status" value="1"/>
</dbReference>
<dbReference type="Proteomes" id="UP000762676">
    <property type="component" value="Unassembled WGS sequence"/>
</dbReference>
<evidence type="ECO:0000313" key="4">
    <source>
        <dbReference type="Proteomes" id="UP000762676"/>
    </source>
</evidence>
<feature type="compositionally biased region" description="Basic residues" evidence="1">
    <location>
        <begin position="329"/>
        <end position="346"/>
    </location>
</feature>
<dbReference type="EMBL" id="BMAT01010683">
    <property type="protein sequence ID" value="GFR58467.1"/>
    <property type="molecule type" value="Genomic_DNA"/>
</dbReference>
<evidence type="ECO:0000256" key="1">
    <source>
        <dbReference type="SAM" id="MobiDB-lite"/>
    </source>
</evidence>
<sequence>MDNLCLDSLLSVLSWSSEPHGSKWVHRQAVIFITDEFQQIANSPVILDISKEYLRDVIASDFLQSSEQEILAAVIRWGEHQLTKRIEEREPNLLSHTAHSVSKKGVKRRDLNDKELGQILSDLLPLVRVDHLLPTNSEVLSNAVKRGLLAGPLAASLGTEDALLHRMAAWTGRTNSGIFLKPRLFMPYYEEAKNVLHELLSQGQETGSKVRTLHLSTIPDTLYMLEEGDATLSEPYSGSPVSTVDVIAGTIPVPDRATFVKMLEREQELLQSKPALAATTATRLDRRSVTKLATHAVQLRVVREFGLPDSATEVLHNSQYYQTAASSMRQRHRHQHQQQQQHRGHYHQMGQQVSGPHNQELGASYAEHPPFRNRQRDAYVESALSDVMPDIAMATTALAEAHLYDDTMELDIGDGSTDKTRALYI</sequence>
<dbReference type="AlphaFoldDB" id="A0AAV4EBX1"/>
<name>A0AAV4EBX1_9GAST</name>
<comment type="caution">
    <text evidence="3">The sequence shown here is derived from an EMBL/GenBank/DDBJ whole genome shotgun (WGS) entry which is preliminary data.</text>
</comment>
<feature type="domain" description="BACK" evidence="2">
    <location>
        <begin position="9"/>
        <end position="102"/>
    </location>
</feature>
<organism evidence="3 4">
    <name type="scientific">Elysia marginata</name>
    <dbReference type="NCBI Taxonomy" id="1093978"/>
    <lineage>
        <taxon>Eukaryota</taxon>
        <taxon>Metazoa</taxon>
        <taxon>Spiralia</taxon>
        <taxon>Lophotrochozoa</taxon>
        <taxon>Mollusca</taxon>
        <taxon>Gastropoda</taxon>
        <taxon>Heterobranchia</taxon>
        <taxon>Euthyneura</taxon>
        <taxon>Panpulmonata</taxon>
        <taxon>Sacoglossa</taxon>
        <taxon>Placobranchoidea</taxon>
        <taxon>Plakobranchidae</taxon>
        <taxon>Elysia</taxon>
    </lineage>
</organism>
<feature type="region of interest" description="Disordered" evidence="1">
    <location>
        <begin position="324"/>
        <end position="372"/>
    </location>
</feature>
<dbReference type="GO" id="GO:0061138">
    <property type="term" value="P:morphogenesis of a branching epithelium"/>
    <property type="evidence" value="ECO:0007669"/>
    <property type="project" value="InterPro"/>
</dbReference>
<gene>
    <name evidence="3" type="ORF">ElyMa_005361100</name>
</gene>
<dbReference type="PANTHER" id="PTHR16064">
    <property type="entry name" value="BTB POZ DOMAIN CONTAINING 7"/>
    <property type="match status" value="1"/>
</dbReference>
<dbReference type="Pfam" id="PF07707">
    <property type="entry name" value="BACK"/>
    <property type="match status" value="1"/>
</dbReference>
<protein>
    <submittedName>
        <fullName evidence="3">BTB/POZ domain-containing protein 7-like</fullName>
    </submittedName>
</protein>
<dbReference type="PANTHER" id="PTHR16064:SF3">
    <property type="entry name" value="BTB_POZ DOMAIN-CONTAINING PROTEIN 7"/>
    <property type="match status" value="1"/>
</dbReference>
<accession>A0AAV4EBX1</accession>
<proteinExistence type="predicted"/>
<evidence type="ECO:0000259" key="2">
    <source>
        <dbReference type="SMART" id="SM00875"/>
    </source>
</evidence>
<reference evidence="3 4" key="1">
    <citation type="journal article" date="2021" name="Elife">
        <title>Chloroplast acquisition without the gene transfer in kleptoplastic sea slugs, Plakobranchus ocellatus.</title>
        <authorList>
            <person name="Maeda T."/>
            <person name="Takahashi S."/>
            <person name="Yoshida T."/>
            <person name="Shimamura S."/>
            <person name="Takaki Y."/>
            <person name="Nagai Y."/>
            <person name="Toyoda A."/>
            <person name="Suzuki Y."/>
            <person name="Arimoto A."/>
            <person name="Ishii H."/>
            <person name="Satoh N."/>
            <person name="Nishiyama T."/>
            <person name="Hasebe M."/>
            <person name="Maruyama T."/>
            <person name="Minagawa J."/>
            <person name="Obokata J."/>
            <person name="Shigenobu S."/>
        </authorList>
    </citation>
    <scope>NUCLEOTIDE SEQUENCE [LARGE SCALE GENOMIC DNA]</scope>
</reference>